<feature type="domain" description="TonB-dependent receptor plug" evidence="3">
    <location>
        <begin position="104"/>
        <end position="213"/>
    </location>
</feature>
<dbReference type="PANTHER" id="PTHR30069">
    <property type="entry name" value="TONB-DEPENDENT OUTER MEMBRANE RECEPTOR"/>
    <property type="match status" value="1"/>
</dbReference>
<reference evidence="5" key="1">
    <citation type="journal article" date="2019" name="Int. J. Syst. Evol. Microbiol.">
        <title>The Global Catalogue of Microorganisms (GCM) 10K type strain sequencing project: providing services to taxonomists for standard genome sequencing and annotation.</title>
        <authorList>
            <consortium name="The Broad Institute Genomics Platform"/>
            <consortium name="The Broad Institute Genome Sequencing Center for Infectious Disease"/>
            <person name="Wu L."/>
            <person name="Ma J."/>
        </authorList>
    </citation>
    <scope>NUCLEOTIDE SEQUENCE [LARGE SCALE GENOMIC DNA]</scope>
    <source>
        <strain evidence="5">JCM 17858</strain>
    </source>
</reference>
<evidence type="ECO:0000259" key="3">
    <source>
        <dbReference type="Pfam" id="PF07715"/>
    </source>
</evidence>
<gene>
    <name evidence="4" type="ORF">GCM10023173_13830</name>
</gene>
<keyword evidence="2" id="KW-0812">Transmembrane</keyword>
<dbReference type="InterPro" id="IPR012910">
    <property type="entry name" value="Plug_dom"/>
</dbReference>
<comment type="similarity">
    <text evidence="2">Belongs to the TonB-dependent receptor family.</text>
</comment>
<dbReference type="Gene3D" id="2.170.130.10">
    <property type="entry name" value="TonB-dependent receptor, plug domain"/>
    <property type="match status" value="1"/>
</dbReference>
<evidence type="ECO:0000313" key="4">
    <source>
        <dbReference type="EMBL" id="GAA4515685.1"/>
    </source>
</evidence>
<keyword evidence="2" id="KW-0813">Transport</keyword>
<dbReference type="InterPro" id="IPR039426">
    <property type="entry name" value="TonB-dep_rcpt-like"/>
</dbReference>
<dbReference type="InterPro" id="IPR023997">
    <property type="entry name" value="TonB-dep_OMP_SusC/RagA_CS"/>
</dbReference>
<dbReference type="Pfam" id="PF07715">
    <property type="entry name" value="Plug"/>
    <property type="match status" value="1"/>
</dbReference>
<dbReference type="Gene3D" id="2.60.40.1120">
    <property type="entry name" value="Carboxypeptidase-like, regulatory domain"/>
    <property type="match status" value="1"/>
</dbReference>
<dbReference type="NCBIfam" id="TIGR04056">
    <property type="entry name" value="OMP_RagA_SusC"/>
    <property type="match status" value="1"/>
</dbReference>
<comment type="caution">
    <text evidence="4">The sequence shown here is derived from an EMBL/GenBank/DDBJ whole genome shotgun (WGS) entry which is preliminary data.</text>
</comment>
<keyword evidence="5" id="KW-1185">Reference proteome</keyword>
<sequence length="1050" mass="115540">MLLSTLSVYAQTMVQGVVRNEQNSPIAGATIRVKNSNQMVSSSTDGNFSIRVDKFPTQVEVSFVGYETQTVTLNEARTLTIVLQQSDRAIEEVMVVAAYGTQKKSTMVGSVAQISGEELKKAPAMNLTNALAGRLPGLTSLQQSGRPGADNAALYIRGISTYGGNRSPLLIVDDVERPISTLAYLDPNEIESISTLKDAVATSMYGVQGSNGIILVKTKSGVSTPTKVSYDFSYSIGQNTRLPKFLDGPDYMAWYNKGIEMDNDALLNLGQSPIAYVYSQEMIDAVRNGTNTNPLLGNTDWMGLLAGENSYSQHHSATLSGGNNNTQYFAALSHMLQDGVINHTDFKRYNVRTNINSRLASFLGFGVNLHLRHQITNLPGIAPDNTQYMNPWYQAARMLPNIPQYAPNGLPTSISNQVGLLNPIASVEKSGYQKYLGNIFQGQAHLNFYVPGIDGLVAKVQGAYDYTQQESKSWAQPYETMARGMTQVTGDYSLQKTVPGITVTRLTQNHSASYKQNLQASLNYNKVFNDTHSISALALYEFSKSYGNSFGVGVRNFPITIIHELDYGSKDPEDIIAPGGASAAQIRRAGLVARVSYGYKEKYLLEAVNRWDASSSFAKNNRWNMFPAAGLGWVISKEDFFSNVNNIQYLKLKASYGKSGNDKAQEGSFPYMATFVPTSDPVVVIDGVPVAALYTSNVPNPNLKWEETSTFNIGFETRFLRKFSLEFDWFYKYTTGILGSVSGLYPPSVGGYYPSLANIGEVDNRGFDAQVKYNDNFGDFRLSLTGNFNWARNRYLKYQEADGTPSHLSVIGRSIGAKRGYVVEGMIQTWEEAFNTPSPSTGALAPGFFKFKDLNGDGLITSSGDRTFIGKSNVPEIMFGLDINLAYKGFDFSALLQGAAIADVSLAGTYEGSAGVTQAIDDNTVWTKTFYGNGNAPYFLVENAWRPDNPNAKFPRLTANQVGLSSNNAHANSGWIRSGDYLRLKSMQLGYTLPKKFVDKAKIQSFRLFVTGSNLYTWDHLKYIDPEMPNVTLGFYPQQRLYEFGVSVTF</sequence>
<dbReference type="InterPro" id="IPR037066">
    <property type="entry name" value="Plug_dom_sf"/>
</dbReference>
<keyword evidence="1" id="KW-0732">Signal</keyword>
<keyword evidence="2" id="KW-0472">Membrane</keyword>
<evidence type="ECO:0000313" key="5">
    <source>
        <dbReference type="Proteomes" id="UP001500394"/>
    </source>
</evidence>
<dbReference type="InterPro" id="IPR008969">
    <property type="entry name" value="CarboxyPept-like_regulatory"/>
</dbReference>
<organism evidence="4 5">
    <name type="scientific">Sphingobacterium thermophilum</name>
    <dbReference type="NCBI Taxonomy" id="768534"/>
    <lineage>
        <taxon>Bacteria</taxon>
        <taxon>Pseudomonadati</taxon>
        <taxon>Bacteroidota</taxon>
        <taxon>Sphingobacteriia</taxon>
        <taxon>Sphingobacteriales</taxon>
        <taxon>Sphingobacteriaceae</taxon>
        <taxon>Sphingobacterium</taxon>
    </lineage>
</organism>
<comment type="subcellular location">
    <subcellularLocation>
        <location evidence="2">Cell outer membrane</location>
        <topology evidence="2">Multi-pass membrane protein</topology>
    </subcellularLocation>
</comment>
<accession>A0ABP8R1F9</accession>
<dbReference type="PROSITE" id="PS52016">
    <property type="entry name" value="TONB_DEPENDENT_REC_3"/>
    <property type="match status" value="1"/>
</dbReference>
<keyword evidence="4" id="KW-0675">Receptor</keyword>
<dbReference type="EMBL" id="BAABGR010000015">
    <property type="protein sequence ID" value="GAA4515685.1"/>
    <property type="molecule type" value="Genomic_DNA"/>
</dbReference>
<dbReference type="Proteomes" id="UP001500394">
    <property type="component" value="Unassembled WGS sequence"/>
</dbReference>
<dbReference type="SUPFAM" id="SSF56935">
    <property type="entry name" value="Porins"/>
    <property type="match status" value="1"/>
</dbReference>
<evidence type="ECO:0000256" key="1">
    <source>
        <dbReference type="ARBA" id="ARBA00022729"/>
    </source>
</evidence>
<proteinExistence type="inferred from homology"/>
<dbReference type="NCBIfam" id="TIGR04057">
    <property type="entry name" value="SusC_RagA_signa"/>
    <property type="match status" value="1"/>
</dbReference>
<dbReference type="Pfam" id="PF13715">
    <property type="entry name" value="CarbopepD_reg_2"/>
    <property type="match status" value="1"/>
</dbReference>
<evidence type="ECO:0000256" key="2">
    <source>
        <dbReference type="PROSITE-ProRule" id="PRU01360"/>
    </source>
</evidence>
<dbReference type="InterPro" id="IPR023996">
    <property type="entry name" value="TonB-dep_OMP_SusC/RagA"/>
</dbReference>
<keyword evidence="2" id="KW-1134">Transmembrane beta strand</keyword>
<protein>
    <submittedName>
        <fullName evidence="4">TonB-dependent receptor</fullName>
    </submittedName>
</protein>
<name>A0ABP8R1F9_9SPHI</name>
<dbReference type="SUPFAM" id="SSF49464">
    <property type="entry name" value="Carboxypeptidase regulatory domain-like"/>
    <property type="match status" value="1"/>
</dbReference>
<keyword evidence="2" id="KW-0998">Cell outer membrane</keyword>
<dbReference type="PANTHER" id="PTHR30069:SF29">
    <property type="entry name" value="HEMOGLOBIN AND HEMOGLOBIN-HAPTOGLOBIN-BINDING PROTEIN 1-RELATED"/>
    <property type="match status" value="1"/>
</dbReference>